<evidence type="ECO:0000256" key="3">
    <source>
        <dbReference type="ARBA" id="ARBA00022748"/>
    </source>
</evidence>
<sequence>MAENPAVSAGTRVGTLVRNWRFAFPVALFGVIAAALWTGLSLNPKEIPSALIGKAVPAFDLPPVQGRAQGLSDADLRGEVSLLNVFASWCTACRTEHPLFMQLARSRAVPIHGLNYKDRPNDAAAWLDELGDPYSRTGADLNGRVGIDFGVYGVPETFVIGADGRIAYKHVGPVTPQALKDVILPLIGRLREEGKPLP</sequence>
<dbReference type="Gene3D" id="3.40.30.10">
    <property type="entry name" value="Glutaredoxin"/>
    <property type="match status" value="1"/>
</dbReference>
<gene>
    <name evidence="8" type="ORF">CVT23_13060</name>
</gene>
<evidence type="ECO:0000313" key="9">
    <source>
        <dbReference type="Proteomes" id="UP000229498"/>
    </source>
</evidence>
<evidence type="ECO:0000256" key="5">
    <source>
        <dbReference type="ARBA" id="ARBA00023284"/>
    </source>
</evidence>
<dbReference type="InterPro" id="IPR004799">
    <property type="entry name" value="Periplasmic_diS_OxRdtase_DsbE"/>
</dbReference>
<evidence type="ECO:0000313" key="8">
    <source>
        <dbReference type="EMBL" id="PJK29212.1"/>
    </source>
</evidence>
<protein>
    <submittedName>
        <fullName evidence="8">DsbE family thiol:disulfide interchange protein</fullName>
    </submittedName>
</protein>
<evidence type="ECO:0000256" key="4">
    <source>
        <dbReference type="ARBA" id="ARBA00023157"/>
    </source>
</evidence>
<dbReference type="InterPro" id="IPR013766">
    <property type="entry name" value="Thioredoxin_domain"/>
</dbReference>
<evidence type="ECO:0000256" key="1">
    <source>
        <dbReference type="ARBA" id="ARBA00004196"/>
    </source>
</evidence>
<dbReference type="PROSITE" id="PS00194">
    <property type="entry name" value="THIOREDOXIN_1"/>
    <property type="match status" value="1"/>
</dbReference>
<dbReference type="InterPro" id="IPR017937">
    <property type="entry name" value="Thioredoxin_CS"/>
</dbReference>
<dbReference type="Proteomes" id="UP000229498">
    <property type="component" value="Unassembled WGS sequence"/>
</dbReference>
<comment type="similarity">
    <text evidence="2">Belongs to the thioredoxin family. DsbE subfamily.</text>
</comment>
<keyword evidence="6" id="KW-1133">Transmembrane helix</keyword>
<dbReference type="InterPro" id="IPR036249">
    <property type="entry name" value="Thioredoxin-like_sf"/>
</dbReference>
<dbReference type="AlphaFoldDB" id="A0A2M9G0H0"/>
<evidence type="ECO:0000256" key="6">
    <source>
        <dbReference type="SAM" id="Phobius"/>
    </source>
</evidence>
<comment type="caution">
    <text evidence="8">The sequence shown here is derived from an EMBL/GenBank/DDBJ whole genome shotgun (WGS) entry which is preliminary data.</text>
</comment>
<reference evidence="8 9" key="1">
    <citation type="submission" date="2017-11" db="EMBL/GenBank/DDBJ databases">
        <title>Draft genome sequence of Rhizobiales bacterium SY3-13.</title>
        <authorList>
            <person name="Sun C."/>
        </authorList>
    </citation>
    <scope>NUCLEOTIDE SEQUENCE [LARGE SCALE GENOMIC DNA]</scope>
    <source>
        <strain evidence="8 9">SY3-13</strain>
    </source>
</reference>
<dbReference type="PROSITE" id="PS51352">
    <property type="entry name" value="THIOREDOXIN_2"/>
    <property type="match status" value="1"/>
</dbReference>
<dbReference type="GO" id="GO:0017004">
    <property type="term" value="P:cytochrome complex assembly"/>
    <property type="evidence" value="ECO:0007669"/>
    <property type="project" value="UniProtKB-KW"/>
</dbReference>
<organism evidence="8 9">
    <name type="scientific">Minwuia thermotolerans</name>
    <dbReference type="NCBI Taxonomy" id="2056226"/>
    <lineage>
        <taxon>Bacteria</taxon>
        <taxon>Pseudomonadati</taxon>
        <taxon>Pseudomonadota</taxon>
        <taxon>Alphaproteobacteria</taxon>
        <taxon>Minwuiales</taxon>
        <taxon>Minwuiaceae</taxon>
        <taxon>Minwuia</taxon>
    </lineage>
</organism>
<keyword evidence="5" id="KW-0676">Redox-active center</keyword>
<keyword evidence="3" id="KW-0201">Cytochrome c-type biogenesis</keyword>
<accession>A0A2M9G0H0</accession>
<dbReference type="CDD" id="cd03010">
    <property type="entry name" value="TlpA_like_DsbE"/>
    <property type="match status" value="1"/>
</dbReference>
<keyword evidence="6" id="KW-0472">Membrane</keyword>
<comment type="subcellular location">
    <subcellularLocation>
        <location evidence="1">Cell envelope</location>
    </subcellularLocation>
</comment>
<dbReference type="NCBIfam" id="TIGR00385">
    <property type="entry name" value="dsbE"/>
    <property type="match status" value="1"/>
</dbReference>
<dbReference type="Pfam" id="PF08534">
    <property type="entry name" value="Redoxin"/>
    <property type="match status" value="1"/>
</dbReference>
<feature type="transmembrane region" description="Helical" evidence="6">
    <location>
        <begin position="20"/>
        <end position="40"/>
    </location>
</feature>
<dbReference type="InterPro" id="IPR050553">
    <property type="entry name" value="Thioredoxin_ResA/DsbE_sf"/>
</dbReference>
<evidence type="ECO:0000256" key="2">
    <source>
        <dbReference type="ARBA" id="ARBA00007758"/>
    </source>
</evidence>
<dbReference type="PANTHER" id="PTHR42852">
    <property type="entry name" value="THIOL:DISULFIDE INTERCHANGE PROTEIN DSBE"/>
    <property type="match status" value="1"/>
</dbReference>
<name>A0A2M9G0H0_9PROT</name>
<dbReference type="GO" id="GO:0015036">
    <property type="term" value="F:disulfide oxidoreductase activity"/>
    <property type="evidence" value="ECO:0007669"/>
    <property type="project" value="InterPro"/>
</dbReference>
<dbReference type="OrthoDB" id="9799347at2"/>
<feature type="domain" description="Thioredoxin" evidence="7">
    <location>
        <begin position="50"/>
        <end position="188"/>
    </location>
</feature>
<dbReference type="RefSeq" id="WP_109793964.1">
    <property type="nucleotide sequence ID" value="NZ_PHIG01000035.1"/>
</dbReference>
<keyword evidence="9" id="KW-1185">Reference proteome</keyword>
<proteinExistence type="inferred from homology"/>
<dbReference type="InterPro" id="IPR013740">
    <property type="entry name" value="Redoxin"/>
</dbReference>
<evidence type="ECO:0000259" key="7">
    <source>
        <dbReference type="PROSITE" id="PS51352"/>
    </source>
</evidence>
<dbReference type="SUPFAM" id="SSF52833">
    <property type="entry name" value="Thioredoxin-like"/>
    <property type="match status" value="1"/>
</dbReference>
<keyword evidence="6" id="KW-0812">Transmembrane</keyword>
<dbReference type="PANTHER" id="PTHR42852:SF6">
    <property type="entry name" value="THIOL:DISULFIDE INTERCHANGE PROTEIN DSBE"/>
    <property type="match status" value="1"/>
</dbReference>
<dbReference type="EMBL" id="PHIG01000035">
    <property type="protein sequence ID" value="PJK29212.1"/>
    <property type="molecule type" value="Genomic_DNA"/>
</dbReference>
<keyword evidence="4" id="KW-1015">Disulfide bond</keyword>
<dbReference type="GO" id="GO:0030288">
    <property type="term" value="C:outer membrane-bounded periplasmic space"/>
    <property type="evidence" value="ECO:0007669"/>
    <property type="project" value="InterPro"/>
</dbReference>